<feature type="region of interest" description="Disordered" evidence="1">
    <location>
        <begin position="1"/>
        <end position="21"/>
    </location>
</feature>
<feature type="region of interest" description="Disordered" evidence="1">
    <location>
        <begin position="37"/>
        <end position="70"/>
    </location>
</feature>
<dbReference type="EMBL" id="JAUTWS010000062">
    <property type="protein sequence ID" value="MDO9712908.1"/>
    <property type="molecule type" value="Genomic_DNA"/>
</dbReference>
<evidence type="ECO:0000313" key="2">
    <source>
        <dbReference type="EMBL" id="MDO9712908.1"/>
    </source>
</evidence>
<dbReference type="Proteomes" id="UP001243009">
    <property type="component" value="Unassembled WGS sequence"/>
</dbReference>
<keyword evidence="3" id="KW-1185">Reference proteome</keyword>
<proteinExistence type="predicted"/>
<sequence>MTSRTVNAGGRAWRFSPDGAPGRAQRVQAMVDLTVTSEPDGALTEPASVRAPSRPGLTPRNGPGGRAGLAGRPVDTLPPAAIAGTDIAVEVSAPGHLTQAITVTLTAPPQPGRSVLLHGEPVAIWGQVVRVAAGVPSPVSGATVRVVGFAPRRTDPVTSLPDEDLLAIGGGLRAAREAQGPKAAVLRRRQLPLAETYALLRGAGAGETVLSLSGRQSLTVPVVPGSPDLLLIEPGEAERLEVLAVTAIAGTASAAAPATVTLAYPLRRVHPEGAPVRRVAAALPGPDVALRRPAATGDVTLLAADASGFAGFAFVEVATPGGIPTAEHHPLLQLAVITDAEGRFRLPALHRARTLSLEVAPPVGAAVTLPVDLGPGGPVRTEELRLS</sequence>
<evidence type="ECO:0008006" key="4">
    <source>
        <dbReference type="Google" id="ProtNLM"/>
    </source>
</evidence>
<dbReference type="RefSeq" id="WP_305107770.1">
    <property type="nucleotide sequence ID" value="NZ_JAUTWS010000062.1"/>
</dbReference>
<organism evidence="2 3">
    <name type="scientific">Paracraurococcus lichenis</name>
    <dbReference type="NCBI Taxonomy" id="3064888"/>
    <lineage>
        <taxon>Bacteria</taxon>
        <taxon>Pseudomonadati</taxon>
        <taxon>Pseudomonadota</taxon>
        <taxon>Alphaproteobacteria</taxon>
        <taxon>Acetobacterales</taxon>
        <taxon>Roseomonadaceae</taxon>
        <taxon>Paracraurococcus</taxon>
    </lineage>
</organism>
<evidence type="ECO:0000313" key="3">
    <source>
        <dbReference type="Proteomes" id="UP001243009"/>
    </source>
</evidence>
<gene>
    <name evidence="2" type="ORF">Q7A36_31560</name>
</gene>
<accession>A0ABT9E9Q0</accession>
<name>A0ABT9E9Q0_9PROT</name>
<reference evidence="2 3" key="1">
    <citation type="submission" date="2023-08" db="EMBL/GenBank/DDBJ databases">
        <title>The draft genome sequence of Paracraurococcus sp. LOR1-02.</title>
        <authorList>
            <person name="Kingkaew E."/>
            <person name="Tanasupawat S."/>
        </authorList>
    </citation>
    <scope>NUCLEOTIDE SEQUENCE [LARGE SCALE GENOMIC DNA]</scope>
    <source>
        <strain evidence="2 3">LOR1-02</strain>
    </source>
</reference>
<protein>
    <recommendedName>
        <fullName evidence="4">DUF4785 family protein</fullName>
    </recommendedName>
</protein>
<comment type="caution">
    <text evidence="2">The sequence shown here is derived from an EMBL/GenBank/DDBJ whole genome shotgun (WGS) entry which is preliminary data.</text>
</comment>
<evidence type="ECO:0000256" key="1">
    <source>
        <dbReference type="SAM" id="MobiDB-lite"/>
    </source>
</evidence>